<evidence type="ECO:0000256" key="1">
    <source>
        <dbReference type="ARBA" id="ARBA00004196"/>
    </source>
</evidence>
<evidence type="ECO:0000313" key="7">
    <source>
        <dbReference type="Proteomes" id="UP000198847"/>
    </source>
</evidence>
<keyword evidence="7" id="KW-1185">Reference proteome</keyword>
<dbReference type="Gene3D" id="2.40.50.100">
    <property type="match status" value="2"/>
</dbReference>
<organism evidence="6 7">
    <name type="scientific">Propionispora vibrioides</name>
    <dbReference type="NCBI Taxonomy" id="112903"/>
    <lineage>
        <taxon>Bacteria</taxon>
        <taxon>Bacillati</taxon>
        <taxon>Bacillota</taxon>
        <taxon>Negativicutes</taxon>
        <taxon>Selenomonadales</taxon>
        <taxon>Sporomusaceae</taxon>
        <taxon>Propionispora</taxon>
    </lineage>
</organism>
<dbReference type="SUPFAM" id="SSF111369">
    <property type="entry name" value="HlyD-like secretion proteins"/>
    <property type="match status" value="2"/>
</dbReference>
<feature type="domain" description="YbhG-like alpha-helical hairpin" evidence="4">
    <location>
        <begin position="75"/>
        <end position="192"/>
    </location>
</feature>
<evidence type="ECO:0000259" key="5">
    <source>
        <dbReference type="Pfam" id="PF25954"/>
    </source>
</evidence>
<comment type="subcellular location">
    <subcellularLocation>
        <location evidence="1">Cell envelope</location>
    </subcellularLocation>
</comment>
<dbReference type="STRING" id="112903.SAMN04490178_1219"/>
<feature type="domain" description="CusB-like beta-barrel" evidence="5">
    <location>
        <begin position="240"/>
        <end position="321"/>
    </location>
</feature>
<proteinExistence type="predicted"/>
<accession>A0A1H8X8K3</accession>
<evidence type="ECO:0000313" key="6">
    <source>
        <dbReference type="EMBL" id="SEP36027.1"/>
    </source>
</evidence>
<dbReference type="InterPro" id="IPR058792">
    <property type="entry name" value="Beta-barrel_RND_2"/>
</dbReference>
<keyword evidence="3" id="KW-0732">Signal</keyword>
<dbReference type="PANTHER" id="PTHR32347:SF23">
    <property type="entry name" value="BLL5650 PROTEIN"/>
    <property type="match status" value="1"/>
</dbReference>
<dbReference type="Gene3D" id="2.40.30.170">
    <property type="match status" value="1"/>
</dbReference>
<dbReference type="AlphaFoldDB" id="A0A1H8X8K3"/>
<dbReference type="RefSeq" id="WP_245732509.1">
    <property type="nucleotide sequence ID" value="NZ_FODY01000021.1"/>
</dbReference>
<dbReference type="PANTHER" id="PTHR32347">
    <property type="entry name" value="EFFLUX SYSTEM COMPONENT YKNX-RELATED"/>
    <property type="match status" value="1"/>
</dbReference>
<reference evidence="6 7" key="1">
    <citation type="submission" date="2016-10" db="EMBL/GenBank/DDBJ databases">
        <authorList>
            <person name="de Groot N.N."/>
        </authorList>
    </citation>
    <scope>NUCLEOTIDE SEQUENCE [LARGE SCALE GENOMIC DNA]</scope>
    <source>
        <strain evidence="6 7">DSM 13305</strain>
    </source>
</reference>
<dbReference type="Pfam" id="PF25954">
    <property type="entry name" value="Beta-barrel_RND_2"/>
    <property type="match status" value="1"/>
</dbReference>
<dbReference type="Gene3D" id="1.10.287.470">
    <property type="entry name" value="Helix hairpin bin"/>
    <property type="match status" value="2"/>
</dbReference>
<dbReference type="InterPro" id="IPR059052">
    <property type="entry name" value="HH_YbhG-like"/>
</dbReference>
<keyword evidence="2" id="KW-0175">Coiled coil</keyword>
<sequence>MINRKFLAGLLCFALLAGAAGYKLMRQTEKGITATGTIEVTRADITPKVGGYLTELLLEAGDSVENGKVVARISRSDLEAQLLRDEAALTKAQVQLQDLVKGSREQEKTASTADMAAAQSVFDKAKHDLERYTVLYHQGAIAAQQLESIRSAYDVAYNSLVAAQAKSSLTEEGNRPDEIQAQQEEVKRCQAIVDASRSAVADTVITSPLTGLVLTKNFEQGEYVNAGAPIATVGDMNDCWVKVYVPSAQLALIAVGQAAEVKVDAFPDRVFAGTIKEISSNAEFNPRQSITQRERANLVFAVKVKVDNAEGILKPGLPADVIIP</sequence>
<evidence type="ECO:0000259" key="4">
    <source>
        <dbReference type="Pfam" id="PF25881"/>
    </source>
</evidence>
<feature type="chain" id="PRO_5038368866" evidence="3">
    <location>
        <begin position="20"/>
        <end position="324"/>
    </location>
</feature>
<evidence type="ECO:0000256" key="2">
    <source>
        <dbReference type="ARBA" id="ARBA00023054"/>
    </source>
</evidence>
<dbReference type="Pfam" id="PF25881">
    <property type="entry name" value="HH_YBHG"/>
    <property type="match status" value="1"/>
</dbReference>
<dbReference type="InterPro" id="IPR050465">
    <property type="entry name" value="UPF0194_transport"/>
</dbReference>
<protein>
    <submittedName>
        <fullName evidence="6">HlyD family secretion protein</fullName>
    </submittedName>
</protein>
<feature type="signal peptide" evidence="3">
    <location>
        <begin position="1"/>
        <end position="19"/>
    </location>
</feature>
<dbReference type="EMBL" id="FODY01000021">
    <property type="protein sequence ID" value="SEP36027.1"/>
    <property type="molecule type" value="Genomic_DNA"/>
</dbReference>
<name>A0A1H8X8K3_9FIRM</name>
<gene>
    <name evidence="6" type="ORF">SAMN04490178_1219</name>
</gene>
<dbReference type="Proteomes" id="UP000198847">
    <property type="component" value="Unassembled WGS sequence"/>
</dbReference>
<dbReference type="GO" id="GO:0030313">
    <property type="term" value="C:cell envelope"/>
    <property type="evidence" value="ECO:0007669"/>
    <property type="project" value="UniProtKB-SubCell"/>
</dbReference>
<evidence type="ECO:0000256" key="3">
    <source>
        <dbReference type="SAM" id="SignalP"/>
    </source>
</evidence>